<dbReference type="STRING" id="7868.ENSCMIP00000045063"/>
<feature type="domain" description="Galanin" evidence="7">
    <location>
        <begin position="33"/>
        <end position="45"/>
    </location>
</feature>
<reference evidence="10" key="5">
    <citation type="submission" date="2025-05" db="UniProtKB">
        <authorList>
            <consortium name="Ensembl"/>
        </authorList>
    </citation>
    <scope>IDENTIFICATION</scope>
</reference>
<dbReference type="Proteomes" id="UP000314986">
    <property type="component" value="Unassembled WGS sequence"/>
</dbReference>
<reference evidence="11" key="1">
    <citation type="journal article" date="2006" name="Science">
        <title>Ancient noncoding elements conserved in the human genome.</title>
        <authorList>
            <person name="Venkatesh B."/>
            <person name="Kirkness E.F."/>
            <person name="Loh Y.H."/>
            <person name="Halpern A.L."/>
            <person name="Lee A.P."/>
            <person name="Johnson J."/>
            <person name="Dandona N."/>
            <person name="Viswanathan L.D."/>
            <person name="Tay A."/>
            <person name="Venter J.C."/>
            <person name="Strausberg R.L."/>
            <person name="Brenner S."/>
        </authorList>
    </citation>
    <scope>NUCLEOTIDE SEQUENCE [LARGE SCALE GENOMIC DNA]</scope>
</reference>
<protein>
    <submittedName>
        <fullName evidence="9 10">Galanin peptide</fullName>
    </submittedName>
</protein>
<evidence type="ECO:0000259" key="7">
    <source>
        <dbReference type="PROSITE" id="PS00861"/>
    </source>
</evidence>
<sequence>MQASRKLFCISMILCVLVTECFGLGVMAKDKRGWTLNSAGYLLGPYASNDYRNLNAKGGLAGKRDNLYHNGNPDSETLYNPIAENALRRLIQALDYSRKKGDRIVLDNADVPFLANERQKA</sequence>
<organism evidence="9">
    <name type="scientific">Callorhinchus milii</name>
    <name type="common">Ghost shark</name>
    <dbReference type="NCBI Taxonomy" id="7868"/>
    <lineage>
        <taxon>Eukaryota</taxon>
        <taxon>Metazoa</taxon>
        <taxon>Chordata</taxon>
        <taxon>Craniata</taxon>
        <taxon>Vertebrata</taxon>
        <taxon>Chondrichthyes</taxon>
        <taxon>Holocephali</taxon>
        <taxon>Chimaeriformes</taxon>
        <taxon>Callorhinchidae</taxon>
        <taxon>Callorhinchus</taxon>
    </lineage>
</organism>
<dbReference type="RefSeq" id="XP_007909019.1">
    <property type="nucleotide sequence ID" value="XM_007910828.1"/>
</dbReference>
<dbReference type="InterPro" id="IPR008175">
    <property type="entry name" value="Galanin_pre"/>
</dbReference>
<dbReference type="GO" id="GO:0007218">
    <property type="term" value="P:neuropeptide signaling pathway"/>
    <property type="evidence" value="ECO:0007669"/>
    <property type="project" value="UniProtKB-KW"/>
</dbReference>
<evidence type="ECO:0000313" key="8">
    <source>
        <dbReference type="EMBL" id="AFK10969.1"/>
    </source>
</evidence>
<keyword evidence="4" id="KW-0372">Hormone</keyword>
<dbReference type="PANTHER" id="PTHR16839:SF1">
    <property type="entry name" value="GALANIN PEPTIDES"/>
    <property type="match status" value="1"/>
</dbReference>
<evidence type="ECO:0000256" key="5">
    <source>
        <dbReference type="ARBA" id="ARBA00023320"/>
    </source>
</evidence>
<keyword evidence="6" id="KW-0732">Signal</keyword>
<name>K4GL38_CALMI</name>
<dbReference type="Ensembl" id="ENSCMIT00000045708.1">
    <property type="protein sequence ID" value="ENSCMIP00000045063.1"/>
    <property type="gene ID" value="ENSCMIG00000018625.1"/>
</dbReference>
<keyword evidence="11" id="KW-1185">Reference proteome</keyword>
<reference evidence="11" key="2">
    <citation type="journal article" date="2007" name="PLoS Biol.">
        <title>Survey sequencing and comparative analysis of the elephant shark (Callorhinchus milii) genome.</title>
        <authorList>
            <person name="Venkatesh B."/>
            <person name="Kirkness E.F."/>
            <person name="Loh Y.H."/>
            <person name="Halpern A.L."/>
            <person name="Lee A.P."/>
            <person name="Johnson J."/>
            <person name="Dandona N."/>
            <person name="Viswanathan L.D."/>
            <person name="Tay A."/>
            <person name="Venter J.C."/>
            <person name="Strausberg R.L."/>
            <person name="Brenner S."/>
        </authorList>
    </citation>
    <scope>NUCLEOTIDE SEQUENCE [LARGE SCALE GENOMIC DNA]</scope>
</reference>
<dbReference type="GeneTree" id="ENSGT00990000204711"/>
<evidence type="ECO:0000256" key="3">
    <source>
        <dbReference type="ARBA" id="ARBA00022525"/>
    </source>
</evidence>
<dbReference type="KEGG" id="cmk:103190147"/>
<dbReference type="RefSeq" id="XP_007909021.1">
    <property type="nucleotide sequence ID" value="XM_007910830.2"/>
</dbReference>
<comment type="subcellular location">
    <subcellularLocation>
        <location evidence="1">Secreted</location>
    </subcellularLocation>
</comment>
<evidence type="ECO:0000313" key="9">
    <source>
        <dbReference type="EMBL" id="AFM89947.1"/>
    </source>
</evidence>
<dbReference type="SMART" id="SM00071">
    <property type="entry name" value="Galanin"/>
    <property type="match status" value="1"/>
</dbReference>
<dbReference type="EMBL" id="JX052741">
    <property type="protein sequence ID" value="AFK10969.1"/>
    <property type="molecule type" value="mRNA"/>
</dbReference>
<dbReference type="Pfam" id="PF01296">
    <property type="entry name" value="Galanin"/>
    <property type="match status" value="1"/>
</dbReference>
<evidence type="ECO:0000256" key="4">
    <source>
        <dbReference type="ARBA" id="ARBA00022702"/>
    </source>
</evidence>
<dbReference type="GO" id="GO:0005184">
    <property type="term" value="F:neuropeptide hormone activity"/>
    <property type="evidence" value="ECO:0007669"/>
    <property type="project" value="TreeGrafter"/>
</dbReference>
<dbReference type="AlphaFoldDB" id="K4GL38"/>
<reference evidence="11" key="4">
    <citation type="journal article" date="2014" name="Nature">
        <title>Elephant shark genome provides unique insights into gnathostome evolution.</title>
        <authorList>
            <consortium name="International Elephant Shark Genome Sequencing Consortium"/>
            <person name="Venkatesh B."/>
            <person name="Lee A.P."/>
            <person name="Ravi V."/>
            <person name="Maurya A.K."/>
            <person name="Lian M.M."/>
            <person name="Swann J.B."/>
            <person name="Ohta Y."/>
            <person name="Flajnik M.F."/>
            <person name="Sutoh Y."/>
            <person name="Kasahara M."/>
            <person name="Hoon S."/>
            <person name="Gangu V."/>
            <person name="Roy S.W."/>
            <person name="Irimia M."/>
            <person name="Korzh V."/>
            <person name="Kondrychyn I."/>
            <person name="Lim Z.W."/>
            <person name="Tay B.H."/>
            <person name="Tohari S."/>
            <person name="Kong K.W."/>
            <person name="Ho S."/>
            <person name="Lorente-Galdos B."/>
            <person name="Quilez J."/>
            <person name="Marques-Bonet T."/>
            <person name="Raney B.J."/>
            <person name="Ingham P.W."/>
            <person name="Tay A."/>
            <person name="Hillier L.W."/>
            <person name="Minx P."/>
            <person name="Boehm T."/>
            <person name="Wilson R.K."/>
            <person name="Brenner S."/>
            <person name="Warren W.C."/>
        </authorList>
    </citation>
    <scope>NUCLEOTIDE SEQUENCE [LARGE SCALE GENOMIC DNA]</scope>
</reference>
<reference evidence="9" key="3">
    <citation type="journal article" date="2012" name="PLoS ONE">
        <title>Sequencing and Analysis of Full-Length cDNAs, 5'-ESTs and 3'-ESTs from a Cartilaginous Fish, the Elephant Shark (Callorhinchus milii).</title>
        <authorList>
            <person name="Tan Y.Y."/>
            <person name="Kodzius R."/>
            <person name="Tay B.H."/>
            <person name="Tay A."/>
            <person name="Brenner S."/>
            <person name="Venkatesh B."/>
        </authorList>
    </citation>
    <scope>NUCLEOTIDE SEQUENCE</scope>
    <source>
        <tissue evidence="8">Intestine</tissue>
        <tissue evidence="9">Liver</tissue>
    </source>
</reference>
<evidence type="ECO:0000313" key="10">
    <source>
        <dbReference type="Ensembl" id="ENSCMIP00000045063.1"/>
    </source>
</evidence>
<proteinExistence type="evidence at transcript level"/>
<evidence type="ECO:0000313" key="11">
    <source>
        <dbReference type="Proteomes" id="UP000314986"/>
    </source>
</evidence>
<feature type="chain" id="PRO_5007681095" evidence="6">
    <location>
        <begin position="24"/>
        <end position="121"/>
    </location>
</feature>
<comment type="similarity">
    <text evidence="2">Belongs to the galanin family.</text>
</comment>
<dbReference type="RefSeq" id="XP_042200839.1">
    <property type="nucleotide sequence ID" value="XM_042344905.1"/>
</dbReference>
<dbReference type="GO" id="GO:0005615">
    <property type="term" value="C:extracellular space"/>
    <property type="evidence" value="ECO:0007669"/>
    <property type="project" value="TreeGrafter"/>
</dbReference>
<accession>K4GL38</accession>
<feature type="signal peptide" evidence="6">
    <location>
        <begin position="1"/>
        <end position="23"/>
    </location>
</feature>
<keyword evidence="5" id="KW-0527">Neuropeptide</keyword>
<gene>
    <name evidence="10" type="primary">LOC103190147</name>
</gene>
<dbReference type="RefSeq" id="NP_001279504.1">
    <property type="nucleotide sequence ID" value="NM_001292575.1"/>
</dbReference>
<dbReference type="GO" id="GO:0031763">
    <property type="term" value="F:galanin receptor binding"/>
    <property type="evidence" value="ECO:0007669"/>
    <property type="project" value="TreeGrafter"/>
</dbReference>
<dbReference type="GeneID" id="103190147"/>
<dbReference type="RefSeq" id="XP_007909020.1">
    <property type="nucleotide sequence ID" value="XM_007910829.1"/>
</dbReference>
<dbReference type="InterPro" id="IPR008174">
    <property type="entry name" value="Galanin"/>
</dbReference>
<dbReference type="RefSeq" id="XP_007909017.1">
    <property type="nucleotide sequence ID" value="XM_007910826.2"/>
</dbReference>
<dbReference type="OrthoDB" id="8721537at2759"/>
<dbReference type="EMBL" id="JX211633">
    <property type="protein sequence ID" value="AFM89947.1"/>
    <property type="molecule type" value="mRNA"/>
</dbReference>
<evidence type="ECO:0000256" key="6">
    <source>
        <dbReference type="SAM" id="SignalP"/>
    </source>
</evidence>
<dbReference type="PANTHER" id="PTHR16839">
    <property type="entry name" value="GALANIN"/>
    <property type="match status" value="1"/>
</dbReference>
<evidence type="ECO:0000256" key="1">
    <source>
        <dbReference type="ARBA" id="ARBA00004613"/>
    </source>
</evidence>
<evidence type="ECO:0000256" key="2">
    <source>
        <dbReference type="ARBA" id="ARBA00006871"/>
    </source>
</evidence>
<dbReference type="PROSITE" id="PS00861">
    <property type="entry name" value="GALANIN"/>
    <property type="match status" value="1"/>
</dbReference>
<keyword evidence="3" id="KW-0964">Secreted</keyword>
<dbReference type="GO" id="GO:0030141">
    <property type="term" value="C:secretory granule"/>
    <property type="evidence" value="ECO:0007669"/>
    <property type="project" value="TreeGrafter"/>
</dbReference>